<evidence type="ECO:0000313" key="1">
    <source>
        <dbReference type="Proteomes" id="UP001652661"/>
    </source>
</evidence>
<proteinExistence type="predicted"/>
<organism evidence="1 2">
    <name type="scientific">Drosophila kikkawai</name>
    <name type="common">Fruit fly</name>
    <dbReference type="NCBI Taxonomy" id="30033"/>
    <lineage>
        <taxon>Eukaryota</taxon>
        <taxon>Metazoa</taxon>
        <taxon>Ecdysozoa</taxon>
        <taxon>Arthropoda</taxon>
        <taxon>Hexapoda</taxon>
        <taxon>Insecta</taxon>
        <taxon>Pterygota</taxon>
        <taxon>Neoptera</taxon>
        <taxon>Endopterygota</taxon>
        <taxon>Diptera</taxon>
        <taxon>Brachycera</taxon>
        <taxon>Muscomorpha</taxon>
        <taxon>Ephydroidea</taxon>
        <taxon>Drosophilidae</taxon>
        <taxon>Drosophila</taxon>
        <taxon>Sophophora</taxon>
    </lineage>
</organism>
<dbReference type="RefSeq" id="XP_017034534.1">
    <property type="nucleotide sequence ID" value="XM_017179045.3"/>
</dbReference>
<dbReference type="OrthoDB" id="64318at2759"/>
<accession>A0A6P4JIC8</accession>
<keyword evidence="1" id="KW-1185">Reference proteome</keyword>
<sequence>MDLLRNVDNKEIFTEVLHLAIDYLIGNINEAQTIRLSHKYGFKNSDDFLLSIRIISKYYENFAIETTSENLSKFSCINPEMSRLVTTVLAARQPEVTKHVGQLEYMKSTNFLESFVWDTRLILGDSNLGGNIYQITTIGLSYRHSNMQNKLLFEMNYKILCDLICLLENSLA</sequence>
<protein>
    <submittedName>
        <fullName evidence="2">Uncharacterized protein isoform X1</fullName>
    </submittedName>
</protein>
<dbReference type="GeneID" id="108083308"/>
<evidence type="ECO:0000313" key="2">
    <source>
        <dbReference type="RefSeq" id="XP_017034534.1"/>
    </source>
</evidence>
<reference evidence="2" key="2">
    <citation type="submission" date="2025-08" db="UniProtKB">
        <authorList>
            <consortium name="RefSeq"/>
        </authorList>
    </citation>
    <scope>IDENTIFICATION</scope>
    <source>
        <strain evidence="2">14028-0561.14</strain>
        <tissue evidence="2">Whole fly</tissue>
    </source>
</reference>
<dbReference type="AlphaFoldDB" id="A0A6P4JIC8"/>
<name>A0A6P4JIC8_DROKI</name>
<dbReference type="Proteomes" id="UP001652661">
    <property type="component" value="Chromosome 2R"/>
</dbReference>
<reference evidence="1" key="1">
    <citation type="submission" date="2025-05" db="UniProtKB">
        <authorList>
            <consortium name="RefSeq"/>
        </authorList>
    </citation>
    <scope>NUCLEOTIDE SEQUENCE [LARGE SCALE GENOMIC DNA]</scope>
    <source>
        <strain evidence="1">14028-0561.14</strain>
    </source>
</reference>
<gene>
    <name evidence="2" type="primary">LOC108083308</name>
</gene>